<feature type="transmembrane region" description="Helical" evidence="1">
    <location>
        <begin position="525"/>
        <end position="543"/>
    </location>
</feature>
<keyword evidence="1" id="KW-1133">Transmembrane helix</keyword>
<gene>
    <name evidence="2" type="ORF">UFOPK1808_00100</name>
</gene>
<feature type="transmembrane region" description="Helical" evidence="1">
    <location>
        <begin position="209"/>
        <end position="229"/>
    </location>
</feature>
<feature type="transmembrane region" description="Helical" evidence="1">
    <location>
        <begin position="807"/>
        <end position="824"/>
    </location>
</feature>
<evidence type="ECO:0000313" key="2">
    <source>
        <dbReference type="EMBL" id="CAB4590020.1"/>
    </source>
</evidence>
<feature type="transmembrane region" description="Helical" evidence="1">
    <location>
        <begin position="410"/>
        <end position="429"/>
    </location>
</feature>
<organism evidence="2">
    <name type="scientific">freshwater metagenome</name>
    <dbReference type="NCBI Taxonomy" id="449393"/>
    <lineage>
        <taxon>unclassified sequences</taxon>
        <taxon>metagenomes</taxon>
        <taxon>ecological metagenomes</taxon>
    </lineage>
</organism>
<feature type="transmembrane region" description="Helical" evidence="1">
    <location>
        <begin position="550"/>
        <end position="571"/>
    </location>
</feature>
<keyword evidence="1" id="KW-0812">Transmembrane</keyword>
<feature type="transmembrane region" description="Helical" evidence="1">
    <location>
        <begin position="450"/>
        <end position="470"/>
    </location>
</feature>
<feature type="transmembrane region" description="Helical" evidence="1">
    <location>
        <begin position="747"/>
        <end position="765"/>
    </location>
</feature>
<feature type="transmembrane region" description="Helical" evidence="1">
    <location>
        <begin position="771"/>
        <end position="795"/>
    </location>
</feature>
<sequence length="1091" mass="122454">MHPTPTYFPKRDRSHHVFAVGVLFFLVRVIGSRWRAGFPLELPDSFSYLDVSRQSVLSSRFWFGDRPLLTPVTLWLLSHQTRIFVVLEALLYAVVIAFLCSVVLQIFRNRYLAWICNALIFAVAIQPRFSLWSAEVLSESLGITLSVLMIGSWLLVGRQMSSKRIHVATAVTIVWLFARDSHVIPVFLLVVTLLIFAYVLRTSVFRSSLIGAAVALFIVLTFTLFAQGASNRNQFSLMNNVGKVILPSSEMTQYFSAHGMPMSDALIDRTGKDSWADGEVFLKEESLETFRQWVNGSGQFTFLRSLIEKPGFWIDRVINDVDQMLQYDFHDYDRFSVRNRLPHNLFGISAIGSVGQLGVLIVGALVSIAGLLRIPRRRGIALVLAGGLTAFLAEMYVSAASDAVEVQRHLIGPIFRIIVVSLIAFFCLVDHLLHSPSDPEASSKFARPSRVLSIYAGWTAVIAVLAGWFATEYRSQDFDPQFARTLIERVATFGGTYYQNAIHNKGPLEPFIYASAKWFTSYDSYWFAIATYILIACFVLTVVASVIARLFGASSLVTWACSGLVLAHFFFSSSDYASVLYSRNITTCFLAAAVGLVLWEGVWETEKGARRAFVVVALLVGLSVQTLLTSALVAFLVVLLVLAMRGHQVPIRRQFVSFAMISGLTIVSVPIWYVVRGSFHEFWSGWWTYAGFMSKSTNRSFIDQLELGRHTFYTYYHQRPVLLWALTCAVIIFFIFRNSLHRNQRIIAVLLLAWLTSGWIELVLSQRYSSHYFSVVAVPSAFMFVAALSILWQSVAKYVGHRHPNKISLVIPVLLCSVLLLFQGTDSLFDGLSRVGRFTTFAAESQRNRENRDPESRLVQSVVDLVSPTDGAMLAWTMYPWTYLNYRRVPATRFSWKSFMEGEIYMGSTSSKYVLEDTWKWFAEDMKQTEPQVYLRPIEIDTNPSSPFFKYADSQFSLVLTSAKLDVQIRKNLLAKLVSPVTQGSSVKELSACFRVAGTIDPSEVRQDSEPPYVVISDRSMKKSDQKIVLPIGTPFSLVVGSKSAVLFEGNQVTSALAVSPDSHFFFSTNMATNVASEPLGYLPGCQRVTG</sequence>
<feature type="transmembrane region" description="Helical" evidence="1">
    <location>
        <begin position="83"/>
        <end position="104"/>
    </location>
</feature>
<feature type="transmembrane region" description="Helical" evidence="1">
    <location>
        <begin position="345"/>
        <end position="372"/>
    </location>
</feature>
<feature type="transmembrane region" description="Helical" evidence="1">
    <location>
        <begin position="111"/>
        <end position="130"/>
    </location>
</feature>
<proteinExistence type="predicted"/>
<dbReference type="EMBL" id="CAEZUL010000005">
    <property type="protein sequence ID" value="CAB4590020.1"/>
    <property type="molecule type" value="Genomic_DNA"/>
</dbReference>
<evidence type="ECO:0000256" key="1">
    <source>
        <dbReference type="SAM" id="Phobius"/>
    </source>
</evidence>
<reference evidence="2" key="1">
    <citation type="submission" date="2020-05" db="EMBL/GenBank/DDBJ databases">
        <authorList>
            <person name="Chiriac C."/>
            <person name="Salcher M."/>
            <person name="Ghai R."/>
            <person name="Kavagutti S V."/>
        </authorList>
    </citation>
    <scope>NUCLEOTIDE SEQUENCE</scope>
</reference>
<feature type="transmembrane region" description="Helical" evidence="1">
    <location>
        <begin position="655"/>
        <end position="675"/>
    </location>
</feature>
<feature type="transmembrane region" description="Helical" evidence="1">
    <location>
        <begin position="136"/>
        <end position="156"/>
    </location>
</feature>
<accession>A0A6J6FNP2</accession>
<feature type="transmembrane region" description="Helical" evidence="1">
    <location>
        <begin position="612"/>
        <end position="643"/>
    </location>
</feature>
<name>A0A6J6FNP2_9ZZZZ</name>
<feature type="transmembrane region" description="Helical" evidence="1">
    <location>
        <begin position="17"/>
        <end position="36"/>
    </location>
</feature>
<dbReference type="AlphaFoldDB" id="A0A6J6FNP2"/>
<protein>
    <submittedName>
        <fullName evidence="2">Unannotated protein</fullName>
    </submittedName>
</protein>
<feature type="transmembrane region" description="Helical" evidence="1">
    <location>
        <begin position="379"/>
        <end position="398"/>
    </location>
</feature>
<keyword evidence="1" id="KW-0472">Membrane</keyword>
<feature type="transmembrane region" description="Helical" evidence="1">
    <location>
        <begin position="184"/>
        <end position="200"/>
    </location>
</feature>
<feature type="transmembrane region" description="Helical" evidence="1">
    <location>
        <begin position="721"/>
        <end position="740"/>
    </location>
</feature>